<evidence type="ECO:0000256" key="1">
    <source>
        <dbReference type="SAM" id="MobiDB-lite"/>
    </source>
</evidence>
<gene>
    <name evidence="2" type="ORF">PYCCODRAFT_1466761</name>
</gene>
<accession>A0A1Y2IV94</accession>
<feature type="region of interest" description="Disordered" evidence="1">
    <location>
        <begin position="1"/>
        <end position="74"/>
    </location>
</feature>
<dbReference type="EMBL" id="KZ084099">
    <property type="protein sequence ID" value="OSD03872.1"/>
    <property type="molecule type" value="Genomic_DNA"/>
</dbReference>
<dbReference type="Proteomes" id="UP000193067">
    <property type="component" value="Unassembled WGS sequence"/>
</dbReference>
<sequence length="210" mass="23592">MPPKGNKRKRKGNTKVLKSPREADQGSRTSEPLEDANQDSESSSEELLREALRPRSRIRVPTQKQAQLDEEKRLSIERHFEDARTKYKKLRKMAKELDKYDPDGPMTSSDEELESEEEDPTVVAQKKHRSALTIAFFALCLPRARTLSLPPERTVPQQATQTLCLPRVATLLPSYAVALADALPCSRVDTPLRVNAPLRIKALADALLPS</sequence>
<feature type="compositionally biased region" description="Acidic residues" evidence="1">
    <location>
        <begin position="32"/>
        <end position="44"/>
    </location>
</feature>
<evidence type="ECO:0000313" key="3">
    <source>
        <dbReference type="Proteomes" id="UP000193067"/>
    </source>
</evidence>
<feature type="region of interest" description="Disordered" evidence="1">
    <location>
        <begin position="96"/>
        <end position="118"/>
    </location>
</feature>
<dbReference type="AlphaFoldDB" id="A0A1Y2IV94"/>
<reference evidence="2 3" key="1">
    <citation type="journal article" date="2015" name="Biotechnol. Biofuels">
        <title>Enhanced degradation of softwood versus hardwood by the white-rot fungus Pycnoporus coccineus.</title>
        <authorList>
            <person name="Couturier M."/>
            <person name="Navarro D."/>
            <person name="Chevret D."/>
            <person name="Henrissat B."/>
            <person name="Piumi F."/>
            <person name="Ruiz-Duenas F.J."/>
            <person name="Martinez A.T."/>
            <person name="Grigoriev I.V."/>
            <person name="Riley R."/>
            <person name="Lipzen A."/>
            <person name="Berrin J.G."/>
            <person name="Master E.R."/>
            <person name="Rosso M.N."/>
        </authorList>
    </citation>
    <scope>NUCLEOTIDE SEQUENCE [LARGE SCALE GENOMIC DNA]</scope>
    <source>
        <strain evidence="2 3">BRFM310</strain>
    </source>
</reference>
<protein>
    <submittedName>
        <fullName evidence="2">Uncharacterized protein</fullName>
    </submittedName>
</protein>
<evidence type="ECO:0000313" key="2">
    <source>
        <dbReference type="EMBL" id="OSD03872.1"/>
    </source>
</evidence>
<feature type="compositionally biased region" description="Basic residues" evidence="1">
    <location>
        <begin position="1"/>
        <end position="13"/>
    </location>
</feature>
<name>A0A1Y2IV94_TRAC3</name>
<organism evidence="2 3">
    <name type="scientific">Trametes coccinea (strain BRFM310)</name>
    <name type="common">Pycnoporus coccineus</name>
    <dbReference type="NCBI Taxonomy" id="1353009"/>
    <lineage>
        <taxon>Eukaryota</taxon>
        <taxon>Fungi</taxon>
        <taxon>Dikarya</taxon>
        <taxon>Basidiomycota</taxon>
        <taxon>Agaricomycotina</taxon>
        <taxon>Agaricomycetes</taxon>
        <taxon>Polyporales</taxon>
        <taxon>Polyporaceae</taxon>
        <taxon>Trametes</taxon>
    </lineage>
</organism>
<proteinExistence type="predicted"/>
<keyword evidence="3" id="KW-1185">Reference proteome</keyword>
<feature type="compositionally biased region" description="Acidic residues" evidence="1">
    <location>
        <begin position="109"/>
        <end position="118"/>
    </location>
</feature>